<name>A0A2T3KVH8_PHOLD</name>
<dbReference type="AlphaFoldDB" id="A0A2T3KVH8"/>
<feature type="chain" id="PRO_5015785416" description="DUF1311 domain-containing protein" evidence="1">
    <location>
        <begin position="26"/>
        <end position="124"/>
    </location>
</feature>
<protein>
    <recommendedName>
        <fullName evidence="4">DUF1311 domain-containing protein</fullName>
    </recommendedName>
</protein>
<keyword evidence="1" id="KW-0732">Signal</keyword>
<proteinExistence type="predicted"/>
<evidence type="ECO:0000313" key="3">
    <source>
        <dbReference type="Proteomes" id="UP000240530"/>
    </source>
</evidence>
<dbReference type="EMBL" id="PYNS01000008">
    <property type="protein sequence ID" value="PSV11108.1"/>
    <property type="molecule type" value="Genomic_DNA"/>
</dbReference>
<dbReference type="RefSeq" id="WP_008988860.1">
    <property type="nucleotide sequence ID" value="NZ_CP131573.1"/>
</dbReference>
<evidence type="ECO:0008006" key="4">
    <source>
        <dbReference type="Google" id="ProtNLM"/>
    </source>
</evidence>
<dbReference type="Proteomes" id="UP000240530">
    <property type="component" value="Unassembled WGS sequence"/>
</dbReference>
<comment type="caution">
    <text evidence="2">The sequence shown here is derived from an EMBL/GenBank/DDBJ whole genome shotgun (WGS) entry which is preliminary data.</text>
</comment>
<evidence type="ECO:0000256" key="1">
    <source>
        <dbReference type="SAM" id="SignalP"/>
    </source>
</evidence>
<feature type="signal peptide" evidence="1">
    <location>
        <begin position="1"/>
        <end position="25"/>
    </location>
</feature>
<evidence type="ECO:0000313" key="2">
    <source>
        <dbReference type="EMBL" id="PSV11108.1"/>
    </source>
</evidence>
<sequence>MSKLLTNVTLATAFLVPVFFSYANAAEPAGNSIVVQSCVENQNLDEQGLIHCYQQAEMTAKDQVFNLSGQGEHYKTSINKRCQQLEVQLKSNTTLIKSEKAAKIAACYANGWANARDEVLNEKY</sequence>
<reference evidence="2 3" key="1">
    <citation type="submission" date="2018-03" db="EMBL/GenBank/DDBJ databases">
        <title>Whole genome sequencing of Histamine producing bacteria.</title>
        <authorList>
            <person name="Butler K."/>
        </authorList>
    </citation>
    <scope>NUCLEOTIDE SEQUENCE [LARGE SCALE GENOMIC DNA]</scope>
    <source>
        <strain evidence="2 3">Res.4.1</strain>
    </source>
</reference>
<gene>
    <name evidence="2" type="ORF">C0W93_10295</name>
</gene>
<accession>A0A2T3KVH8</accession>
<organism evidence="2 3">
    <name type="scientific">Photobacterium leiognathi subsp. mandapamensis</name>
    <name type="common">Photobacterium mandapamensis</name>
    <dbReference type="NCBI Taxonomy" id="48408"/>
    <lineage>
        <taxon>Bacteria</taxon>
        <taxon>Pseudomonadati</taxon>
        <taxon>Pseudomonadota</taxon>
        <taxon>Gammaproteobacteria</taxon>
        <taxon>Vibrionales</taxon>
        <taxon>Vibrionaceae</taxon>
        <taxon>Photobacterium</taxon>
    </lineage>
</organism>